<feature type="region of interest" description="Disordered" evidence="7">
    <location>
        <begin position="250"/>
        <end position="297"/>
    </location>
</feature>
<evidence type="ECO:0000256" key="8">
    <source>
        <dbReference type="SAM" id="Phobius"/>
    </source>
</evidence>
<dbReference type="OrthoDB" id="10264738at2759"/>
<dbReference type="Proteomes" id="UP000504607">
    <property type="component" value="Chromosome 14"/>
</dbReference>
<dbReference type="FunCoup" id="A0A6J0PR89">
    <property type="interactions" value="1621"/>
</dbReference>
<keyword evidence="4 8" id="KW-1133">Transmembrane helix</keyword>
<feature type="transmembrane region" description="Helical" evidence="8">
    <location>
        <begin position="61"/>
        <end position="83"/>
    </location>
</feature>
<keyword evidence="5 8" id="KW-0472">Membrane</keyword>
<dbReference type="InterPro" id="IPR009606">
    <property type="entry name" value="DEAL/Modifying_wall_lignin1/2"/>
</dbReference>
<evidence type="ECO:0000313" key="9">
    <source>
        <dbReference type="Proteomes" id="UP000504607"/>
    </source>
</evidence>
<feature type="transmembrane region" description="Helical" evidence="8">
    <location>
        <begin position="216"/>
        <end position="237"/>
    </location>
</feature>
<feature type="compositionally biased region" description="Polar residues" evidence="7">
    <location>
        <begin position="250"/>
        <end position="260"/>
    </location>
</feature>
<dbReference type="GeneID" id="105057416"/>
<proteinExistence type="inferred from homology"/>
<dbReference type="KEGG" id="egu:105057416"/>
<keyword evidence="3" id="KW-0732">Signal</keyword>
<comment type="similarity">
    <text evidence="6">Belongs to the DESIGUAL family.</text>
</comment>
<feature type="transmembrane region" description="Helical" evidence="8">
    <location>
        <begin position="119"/>
        <end position="143"/>
    </location>
</feature>
<dbReference type="Pfam" id="PF06749">
    <property type="entry name" value="DUF1218"/>
    <property type="match status" value="1"/>
</dbReference>
<dbReference type="PANTHER" id="PTHR31769">
    <property type="entry name" value="OS07G0462200 PROTEIN-RELATED"/>
    <property type="match status" value="1"/>
</dbReference>
<protein>
    <submittedName>
        <fullName evidence="10">Uncharacterized protein LOC105057416</fullName>
    </submittedName>
</protein>
<evidence type="ECO:0000256" key="6">
    <source>
        <dbReference type="ARBA" id="ARBA00029467"/>
    </source>
</evidence>
<feature type="transmembrane region" description="Helical" evidence="8">
    <location>
        <begin position="167"/>
        <end position="195"/>
    </location>
</feature>
<dbReference type="GO" id="GO:0012505">
    <property type="term" value="C:endomembrane system"/>
    <property type="evidence" value="ECO:0007669"/>
    <property type="project" value="UniProtKB-SubCell"/>
</dbReference>
<dbReference type="RefSeq" id="XP_019710436.1">
    <property type="nucleotide sequence ID" value="XM_019854877.2"/>
</dbReference>
<dbReference type="InParanoid" id="A0A6J0PR89"/>
<keyword evidence="2 8" id="KW-0812">Transmembrane</keyword>
<accession>A0A6J0PR89</accession>
<gene>
    <name evidence="10" type="primary">LOC105057416</name>
</gene>
<comment type="subcellular location">
    <subcellularLocation>
        <location evidence="1">Endomembrane system</location>
        <topology evidence="1">Multi-pass membrane protein</topology>
    </subcellularLocation>
</comment>
<dbReference type="AlphaFoldDB" id="A0A6J0PR89"/>
<evidence type="ECO:0000256" key="7">
    <source>
        <dbReference type="SAM" id="MobiDB-lite"/>
    </source>
</evidence>
<organism evidence="9 10">
    <name type="scientific">Elaeis guineensis var. tenera</name>
    <name type="common">Oil palm</name>
    <dbReference type="NCBI Taxonomy" id="51953"/>
    <lineage>
        <taxon>Eukaryota</taxon>
        <taxon>Viridiplantae</taxon>
        <taxon>Streptophyta</taxon>
        <taxon>Embryophyta</taxon>
        <taxon>Tracheophyta</taxon>
        <taxon>Spermatophyta</taxon>
        <taxon>Magnoliopsida</taxon>
        <taxon>Liliopsida</taxon>
        <taxon>Arecaceae</taxon>
        <taxon>Arecoideae</taxon>
        <taxon>Cocoseae</taxon>
        <taxon>Elaeidinae</taxon>
        <taxon>Elaeis</taxon>
    </lineage>
</organism>
<dbReference type="InterPro" id="IPR052222">
    <property type="entry name" value="DESIGUAL"/>
</dbReference>
<name>A0A6J0PR89_ELAGV</name>
<reference evidence="10" key="1">
    <citation type="submission" date="2025-08" db="UniProtKB">
        <authorList>
            <consortium name="RefSeq"/>
        </authorList>
    </citation>
    <scope>IDENTIFICATION</scope>
</reference>
<evidence type="ECO:0000256" key="2">
    <source>
        <dbReference type="ARBA" id="ARBA00022692"/>
    </source>
</evidence>
<evidence type="ECO:0000256" key="1">
    <source>
        <dbReference type="ARBA" id="ARBA00004127"/>
    </source>
</evidence>
<evidence type="ECO:0000256" key="4">
    <source>
        <dbReference type="ARBA" id="ARBA00022989"/>
    </source>
</evidence>
<keyword evidence="9" id="KW-1185">Reference proteome</keyword>
<evidence type="ECO:0000256" key="3">
    <source>
        <dbReference type="ARBA" id="ARBA00022729"/>
    </source>
</evidence>
<evidence type="ECO:0000313" key="10">
    <source>
        <dbReference type="RefSeq" id="XP_019710436.1"/>
    </source>
</evidence>
<feature type="compositionally biased region" description="Polar residues" evidence="7">
    <location>
        <begin position="279"/>
        <end position="297"/>
    </location>
</feature>
<evidence type="ECO:0000256" key="5">
    <source>
        <dbReference type="ARBA" id="ARBA00023136"/>
    </source>
</evidence>
<sequence length="297" mass="32213">MLLVDSSLLPHPRPSLCNTTSVPGVLYFWGRFTSQRSSTMAITHDDLSLRAHRNTEVRSRLALFLVALSVVCGLFSFVLCLAAEGSRTEATWYIVGNQGNGVKAYQCVYDGSGRRPLGFAVSAFLLLAVAMFAEHAYMLVAVISSKPPASLAWSPEDPRLPSSSKILAWQACFLFLATWICFTIAEVLLMIGMAVESSHLSQWTKPRPSCHVIRPGLFAAAGIFGLITVFLGIALYLTALRTQSLQQVAEGTQRGAPNTAHQHHVTPSAPEEPHAARAHQSQPPQENPSLQKTSSSA</sequence>